<dbReference type="NCBIfam" id="TIGR03721">
    <property type="entry name" value="exospore_TM"/>
    <property type="match status" value="1"/>
</dbReference>
<dbReference type="InterPro" id="IPR008160">
    <property type="entry name" value="Collagen"/>
</dbReference>
<evidence type="ECO:0000256" key="1">
    <source>
        <dbReference type="SAM" id="MobiDB-lite"/>
    </source>
</evidence>
<evidence type="ECO:0000313" key="2">
    <source>
        <dbReference type="EMBL" id="OOC64379.1"/>
    </source>
</evidence>
<reference evidence="2 3" key="1">
    <citation type="submission" date="2016-12" db="EMBL/GenBank/DDBJ databases">
        <title>Genome sequencing and description of Paenibacillus sp. nov. from high altitude lake in the Indian Trans- Himalayas.</title>
        <authorList>
            <person name="Kiran S."/>
            <person name="Swarnkar M.K."/>
            <person name="Rana A."/>
            <person name="Tewari R."/>
            <person name="Gulati A."/>
        </authorList>
    </citation>
    <scope>NUCLEOTIDE SEQUENCE [LARGE SCALE GENOMIC DNA]</scope>
    <source>
        <strain evidence="2 3">IHBB 9951</strain>
    </source>
</reference>
<dbReference type="EMBL" id="MRVI01000001">
    <property type="protein sequence ID" value="OOC64379.1"/>
    <property type="molecule type" value="Genomic_DNA"/>
</dbReference>
<accession>A0ABX3K4I5</accession>
<feature type="region of interest" description="Disordered" evidence="1">
    <location>
        <begin position="1"/>
        <end position="23"/>
    </location>
</feature>
<dbReference type="Proteomes" id="UP000189059">
    <property type="component" value="Unassembled WGS sequence"/>
</dbReference>
<gene>
    <name evidence="2" type="ORF">BBD40_17755</name>
</gene>
<keyword evidence="3" id="KW-1185">Reference proteome</keyword>
<sequence length="266" mass="25471">MLHAKKKCHDHGKGKHDHGKGKKDLVLVRRCPKVSRGRIGPVGPIGPIGPVGPQGIPGPAGPQGIPGPVGPAGPAGPVGPVGPAGPAGVPGIPGGGAIIPFASGIPLALTTIAGGLVGTVGLVGFGNSAPTVTLAGGTVDLTGAGGTLLNFAFNTPRAGIIDAISATFSTTVALSLAGTTVTITAQLYSAPATSNVFTPIPGALVTLAPPLTGVLALGQVSNGFVDGLGIPVAANTRLLMVFSATAAGLTLVTAVAGYGSAGVSII</sequence>
<feature type="compositionally biased region" description="Basic residues" evidence="1">
    <location>
        <begin position="1"/>
        <end position="21"/>
    </location>
</feature>
<protein>
    <submittedName>
        <fullName evidence="2">BclB domain-containing protein</fullName>
    </submittedName>
</protein>
<proteinExistence type="predicted"/>
<feature type="region of interest" description="Disordered" evidence="1">
    <location>
        <begin position="53"/>
        <end position="81"/>
    </location>
</feature>
<organism evidence="2 3">
    <name type="scientific">Paenibacillus ihbetae</name>
    <dbReference type="NCBI Taxonomy" id="1870820"/>
    <lineage>
        <taxon>Bacteria</taxon>
        <taxon>Bacillati</taxon>
        <taxon>Bacillota</taxon>
        <taxon>Bacilli</taxon>
        <taxon>Bacillales</taxon>
        <taxon>Paenibacillaceae</taxon>
        <taxon>Paenibacillus</taxon>
    </lineage>
</organism>
<dbReference type="InterPro" id="IPR021210">
    <property type="entry name" value="Exosporium_BclB"/>
</dbReference>
<comment type="caution">
    <text evidence="2">The sequence shown here is derived from an EMBL/GenBank/DDBJ whole genome shotgun (WGS) entry which is preliminary data.</text>
</comment>
<evidence type="ECO:0000313" key="3">
    <source>
        <dbReference type="Proteomes" id="UP000189059"/>
    </source>
</evidence>
<dbReference type="Pfam" id="PF01391">
    <property type="entry name" value="Collagen"/>
    <property type="match status" value="1"/>
</dbReference>
<name>A0ABX3K4I5_9BACL</name>